<accession>A0AAV2CM32</accession>
<evidence type="ECO:0000256" key="1">
    <source>
        <dbReference type="SAM" id="MobiDB-lite"/>
    </source>
</evidence>
<gene>
    <name evidence="2" type="ORF">LTRI10_LOCUS4467</name>
</gene>
<reference evidence="2 3" key="1">
    <citation type="submission" date="2024-04" db="EMBL/GenBank/DDBJ databases">
        <authorList>
            <person name="Fracassetti M."/>
        </authorList>
    </citation>
    <scope>NUCLEOTIDE SEQUENCE [LARGE SCALE GENOMIC DNA]</scope>
</reference>
<keyword evidence="3" id="KW-1185">Reference proteome</keyword>
<dbReference type="EMBL" id="OZ034813">
    <property type="protein sequence ID" value="CAL1356791.1"/>
    <property type="molecule type" value="Genomic_DNA"/>
</dbReference>
<evidence type="ECO:0000313" key="3">
    <source>
        <dbReference type="Proteomes" id="UP001497516"/>
    </source>
</evidence>
<feature type="region of interest" description="Disordered" evidence="1">
    <location>
        <begin position="1"/>
        <end position="27"/>
    </location>
</feature>
<sequence>MSELRLKSTKWTKEGVRGPKSPVSHQIPDHANAIRDWENRPGIFPWSRPLNPRSENRTRDQVLLARQLTADRHFGKTRSVLQIPDQVIRPRVPYSGFLEPNTSFDKAFEFWSRKQRFGERK</sequence>
<protein>
    <submittedName>
        <fullName evidence="2">Uncharacterized protein</fullName>
    </submittedName>
</protein>
<evidence type="ECO:0000313" key="2">
    <source>
        <dbReference type="EMBL" id="CAL1356791.1"/>
    </source>
</evidence>
<name>A0AAV2CM32_9ROSI</name>
<dbReference type="Proteomes" id="UP001497516">
    <property type="component" value="Chromosome 1"/>
</dbReference>
<proteinExistence type="predicted"/>
<feature type="compositionally biased region" description="Basic and acidic residues" evidence="1">
    <location>
        <begin position="1"/>
        <end position="17"/>
    </location>
</feature>
<organism evidence="2 3">
    <name type="scientific">Linum trigynum</name>
    <dbReference type="NCBI Taxonomy" id="586398"/>
    <lineage>
        <taxon>Eukaryota</taxon>
        <taxon>Viridiplantae</taxon>
        <taxon>Streptophyta</taxon>
        <taxon>Embryophyta</taxon>
        <taxon>Tracheophyta</taxon>
        <taxon>Spermatophyta</taxon>
        <taxon>Magnoliopsida</taxon>
        <taxon>eudicotyledons</taxon>
        <taxon>Gunneridae</taxon>
        <taxon>Pentapetalae</taxon>
        <taxon>rosids</taxon>
        <taxon>fabids</taxon>
        <taxon>Malpighiales</taxon>
        <taxon>Linaceae</taxon>
        <taxon>Linum</taxon>
    </lineage>
</organism>
<dbReference type="AlphaFoldDB" id="A0AAV2CM32"/>